<keyword evidence="2" id="KW-1185">Reference proteome</keyword>
<name>A0A2A2TNH9_9CYAN</name>
<comment type="caution">
    <text evidence="1">The sequence shown here is derived from an EMBL/GenBank/DDBJ whole genome shotgun (WGS) entry which is preliminary data.</text>
</comment>
<dbReference type="Gene3D" id="1.10.10.2830">
    <property type="match status" value="1"/>
</dbReference>
<dbReference type="EMBL" id="NTFS01000028">
    <property type="protein sequence ID" value="PAX59967.1"/>
    <property type="molecule type" value="Genomic_DNA"/>
</dbReference>
<evidence type="ECO:0008006" key="3">
    <source>
        <dbReference type="Google" id="ProtNLM"/>
    </source>
</evidence>
<dbReference type="OrthoDB" id="9802051at2"/>
<gene>
    <name evidence="1" type="ORF">CK510_04295</name>
</gene>
<dbReference type="AlphaFoldDB" id="A0A2A2TNH9"/>
<dbReference type="SUPFAM" id="SSF109709">
    <property type="entry name" value="KorB DNA-binding domain-like"/>
    <property type="match status" value="1"/>
</dbReference>
<reference evidence="1 2" key="1">
    <citation type="submission" date="2017-08" db="EMBL/GenBank/DDBJ databases">
        <title>Draft genome sequence of filamentous cyanobacterium Calothrix elsteri CCALA 953.</title>
        <authorList>
            <person name="Gagunashvili A.N."/>
            <person name="Elster J."/>
            <person name="Andresson O.S."/>
        </authorList>
    </citation>
    <scope>NUCLEOTIDE SEQUENCE [LARGE SCALE GENOMIC DNA]</scope>
    <source>
        <strain evidence="1 2">CCALA 953</strain>
    </source>
</reference>
<proteinExistence type="predicted"/>
<evidence type="ECO:0000313" key="1">
    <source>
        <dbReference type="EMBL" id="PAX59967.1"/>
    </source>
</evidence>
<protein>
    <recommendedName>
        <fullName evidence="3">ParB/Sulfiredoxin domain-containing protein</fullName>
    </recommendedName>
</protein>
<evidence type="ECO:0000313" key="2">
    <source>
        <dbReference type="Proteomes" id="UP000218238"/>
    </source>
</evidence>
<sequence>MECGLEIDDKQALQIALIENLQREELNSVEETEAILELLSLSLGIDMNEVISILYRSFNAKQRGQSLNQNILTQIEKIEFLFSQIGKFNISSFRTSRLPLLKLPDDILSILRRGEIEYIHQSTSYSTFKIRTPAY</sequence>
<accession>A0A2A2TNH9</accession>
<dbReference type="Proteomes" id="UP000218238">
    <property type="component" value="Unassembled WGS sequence"/>
</dbReference>
<organism evidence="1 2">
    <name type="scientific">Brunnivagina elsteri CCALA 953</name>
    <dbReference type="NCBI Taxonomy" id="987040"/>
    <lineage>
        <taxon>Bacteria</taxon>
        <taxon>Bacillati</taxon>
        <taxon>Cyanobacteriota</taxon>
        <taxon>Cyanophyceae</taxon>
        <taxon>Nostocales</taxon>
        <taxon>Calotrichaceae</taxon>
        <taxon>Brunnivagina</taxon>
    </lineage>
</organism>